<feature type="domain" description="PAS" evidence="13">
    <location>
        <begin position="220"/>
        <end position="291"/>
    </location>
</feature>
<evidence type="ECO:0000259" key="13">
    <source>
        <dbReference type="PROSITE" id="PS50112"/>
    </source>
</evidence>
<evidence type="ECO:0000256" key="10">
    <source>
        <dbReference type="SAM" id="Coils"/>
    </source>
</evidence>
<dbReference type="InterPro" id="IPR003661">
    <property type="entry name" value="HisK_dim/P_dom"/>
</dbReference>
<dbReference type="GO" id="GO:0000155">
    <property type="term" value="F:phosphorelay sensor kinase activity"/>
    <property type="evidence" value="ECO:0007669"/>
    <property type="project" value="InterPro"/>
</dbReference>
<evidence type="ECO:0000256" key="1">
    <source>
        <dbReference type="ARBA" id="ARBA00000085"/>
    </source>
</evidence>
<feature type="modified residue" description="4-aspartylphosphate" evidence="9">
    <location>
        <position position="651"/>
    </location>
</feature>
<dbReference type="EMBL" id="MFYX01000028">
    <property type="protein sequence ID" value="OGK06530.1"/>
    <property type="molecule type" value="Genomic_DNA"/>
</dbReference>
<dbReference type="GO" id="GO:0005524">
    <property type="term" value="F:ATP binding"/>
    <property type="evidence" value="ECO:0007669"/>
    <property type="project" value="UniProtKB-KW"/>
</dbReference>
<dbReference type="InterPro" id="IPR005467">
    <property type="entry name" value="His_kinase_dom"/>
</dbReference>
<evidence type="ECO:0000256" key="9">
    <source>
        <dbReference type="PROSITE-ProRule" id="PRU00169"/>
    </source>
</evidence>
<evidence type="ECO:0000259" key="14">
    <source>
        <dbReference type="PROSITE" id="PS50113"/>
    </source>
</evidence>
<dbReference type="InterPro" id="IPR036097">
    <property type="entry name" value="HisK_dim/P_sf"/>
</dbReference>
<dbReference type="Gene3D" id="1.10.287.130">
    <property type="match status" value="1"/>
</dbReference>
<dbReference type="InterPro" id="IPR000700">
    <property type="entry name" value="PAS-assoc_C"/>
</dbReference>
<dbReference type="Gene3D" id="3.30.450.20">
    <property type="entry name" value="PAS domain"/>
    <property type="match status" value="1"/>
</dbReference>
<dbReference type="Gene3D" id="3.30.565.10">
    <property type="entry name" value="Histidine kinase-like ATPase, C-terminal domain"/>
    <property type="match status" value="1"/>
</dbReference>
<dbReference type="InterPro" id="IPR004358">
    <property type="entry name" value="Sig_transdc_His_kin-like_C"/>
</dbReference>
<comment type="catalytic activity">
    <reaction evidence="1">
        <text>ATP + protein L-histidine = ADP + protein N-phospho-L-histidine.</text>
        <dbReference type="EC" id="2.7.13.3"/>
    </reaction>
</comment>
<proteinExistence type="predicted"/>
<dbReference type="InterPro" id="IPR001610">
    <property type="entry name" value="PAC"/>
</dbReference>
<dbReference type="SMART" id="SM00387">
    <property type="entry name" value="HATPase_c"/>
    <property type="match status" value="1"/>
</dbReference>
<feature type="domain" description="PAC" evidence="14">
    <location>
        <begin position="295"/>
        <end position="347"/>
    </location>
</feature>
<dbReference type="SUPFAM" id="SSF55874">
    <property type="entry name" value="ATPase domain of HSP90 chaperone/DNA topoisomerase II/histidine kinase"/>
    <property type="match status" value="1"/>
</dbReference>
<dbReference type="InterPro" id="IPR035965">
    <property type="entry name" value="PAS-like_dom_sf"/>
</dbReference>
<dbReference type="SUPFAM" id="SSF52172">
    <property type="entry name" value="CheY-like"/>
    <property type="match status" value="1"/>
</dbReference>
<dbReference type="PROSITE" id="PS50110">
    <property type="entry name" value="RESPONSE_REGULATORY"/>
    <property type="match status" value="1"/>
</dbReference>
<keyword evidence="8" id="KW-0902">Two-component regulatory system</keyword>
<dbReference type="InterPro" id="IPR003594">
    <property type="entry name" value="HATPase_dom"/>
</dbReference>
<dbReference type="GO" id="GO:0006355">
    <property type="term" value="P:regulation of DNA-templated transcription"/>
    <property type="evidence" value="ECO:0007669"/>
    <property type="project" value="InterPro"/>
</dbReference>
<evidence type="ECO:0000259" key="12">
    <source>
        <dbReference type="PROSITE" id="PS50110"/>
    </source>
</evidence>
<evidence type="ECO:0000256" key="4">
    <source>
        <dbReference type="ARBA" id="ARBA00022679"/>
    </source>
</evidence>
<dbReference type="PRINTS" id="PR00344">
    <property type="entry name" value="BCTRLSENSOR"/>
</dbReference>
<dbReference type="Gene3D" id="3.40.50.2300">
    <property type="match status" value="1"/>
</dbReference>
<comment type="caution">
    <text evidence="15">The sequence shown here is derived from an EMBL/GenBank/DDBJ whole genome shotgun (WGS) entry which is preliminary data.</text>
</comment>
<dbReference type="InterPro" id="IPR001789">
    <property type="entry name" value="Sig_transdc_resp-reg_receiver"/>
</dbReference>
<evidence type="ECO:0000256" key="7">
    <source>
        <dbReference type="ARBA" id="ARBA00022840"/>
    </source>
</evidence>
<dbReference type="SMART" id="SM00086">
    <property type="entry name" value="PAC"/>
    <property type="match status" value="1"/>
</dbReference>
<dbReference type="InterPro" id="IPR011006">
    <property type="entry name" value="CheY-like_superfamily"/>
</dbReference>
<reference evidence="15 16" key="1">
    <citation type="journal article" date="2016" name="Nat. Commun.">
        <title>Thousands of microbial genomes shed light on interconnected biogeochemical processes in an aquifer system.</title>
        <authorList>
            <person name="Anantharaman K."/>
            <person name="Brown C.T."/>
            <person name="Hug L.A."/>
            <person name="Sharon I."/>
            <person name="Castelle C.J."/>
            <person name="Probst A.J."/>
            <person name="Thomas B.C."/>
            <person name="Singh A."/>
            <person name="Wilkins M.J."/>
            <person name="Karaoz U."/>
            <person name="Brodie E.L."/>
            <person name="Williams K.H."/>
            <person name="Hubbard S.S."/>
            <person name="Banfield J.F."/>
        </authorList>
    </citation>
    <scope>NUCLEOTIDE SEQUENCE [LARGE SCALE GENOMIC DNA]</scope>
</reference>
<dbReference type="SUPFAM" id="SSF55785">
    <property type="entry name" value="PYP-like sensor domain (PAS domain)"/>
    <property type="match status" value="1"/>
</dbReference>
<organism evidence="15 16">
    <name type="scientific">Candidatus Raymondbacteria bacterium RIFOXYD12_FULL_49_13</name>
    <dbReference type="NCBI Taxonomy" id="1817890"/>
    <lineage>
        <taxon>Bacteria</taxon>
        <taxon>Raymondiibacteriota</taxon>
    </lineage>
</organism>
<dbReference type="PANTHER" id="PTHR43065:SF42">
    <property type="entry name" value="TWO-COMPONENT SENSOR PPRA"/>
    <property type="match status" value="1"/>
</dbReference>
<evidence type="ECO:0000256" key="8">
    <source>
        <dbReference type="ARBA" id="ARBA00023012"/>
    </source>
</evidence>
<dbReference type="PROSITE" id="PS50112">
    <property type="entry name" value="PAS"/>
    <property type="match status" value="1"/>
</dbReference>
<dbReference type="PROSITE" id="PS50113">
    <property type="entry name" value="PAC"/>
    <property type="match status" value="1"/>
</dbReference>
<dbReference type="AlphaFoldDB" id="A0A1F7FIM5"/>
<dbReference type="PROSITE" id="PS50109">
    <property type="entry name" value="HIS_KIN"/>
    <property type="match status" value="1"/>
</dbReference>
<keyword evidence="5" id="KW-0547">Nucleotide-binding</keyword>
<dbReference type="SMART" id="SM00448">
    <property type="entry name" value="REC"/>
    <property type="match status" value="1"/>
</dbReference>
<dbReference type="InterPro" id="IPR000014">
    <property type="entry name" value="PAS"/>
</dbReference>
<keyword evidence="7" id="KW-0067">ATP-binding</keyword>
<name>A0A1F7FIM5_UNCRA</name>
<evidence type="ECO:0000313" key="15">
    <source>
        <dbReference type="EMBL" id="OGK06530.1"/>
    </source>
</evidence>
<gene>
    <name evidence="15" type="ORF">A2519_04355</name>
</gene>
<evidence type="ECO:0000259" key="11">
    <source>
        <dbReference type="PROSITE" id="PS50109"/>
    </source>
</evidence>
<accession>A0A1F7FIM5</accession>
<dbReference type="InterPro" id="IPR013767">
    <property type="entry name" value="PAS_fold"/>
</dbReference>
<dbReference type="SUPFAM" id="SSF47384">
    <property type="entry name" value="Homodimeric domain of signal transducing histidine kinase"/>
    <property type="match status" value="1"/>
</dbReference>
<dbReference type="NCBIfam" id="TIGR00229">
    <property type="entry name" value="sensory_box"/>
    <property type="match status" value="1"/>
</dbReference>
<dbReference type="SMART" id="SM00388">
    <property type="entry name" value="HisKA"/>
    <property type="match status" value="1"/>
</dbReference>
<dbReference type="SMART" id="SM00091">
    <property type="entry name" value="PAS"/>
    <property type="match status" value="1"/>
</dbReference>
<evidence type="ECO:0000256" key="6">
    <source>
        <dbReference type="ARBA" id="ARBA00022777"/>
    </source>
</evidence>
<keyword evidence="6" id="KW-0418">Kinase</keyword>
<feature type="domain" description="Histidine kinase" evidence="11">
    <location>
        <begin position="367"/>
        <end position="582"/>
    </location>
</feature>
<evidence type="ECO:0000256" key="2">
    <source>
        <dbReference type="ARBA" id="ARBA00012438"/>
    </source>
</evidence>
<keyword evidence="4" id="KW-0808">Transferase</keyword>
<dbReference type="EC" id="2.7.13.3" evidence="2"/>
<protein>
    <recommendedName>
        <fullName evidence="2">histidine kinase</fullName>
        <ecNumber evidence="2">2.7.13.3</ecNumber>
    </recommendedName>
</protein>
<dbReference type="InterPro" id="IPR036890">
    <property type="entry name" value="HATPase_C_sf"/>
</dbReference>
<evidence type="ECO:0000313" key="16">
    <source>
        <dbReference type="Proteomes" id="UP000179243"/>
    </source>
</evidence>
<dbReference type="CDD" id="cd00130">
    <property type="entry name" value="PAS"/>
    <property type="match status" value="1"/>
</dbReference>
<evidence type="ECO:0000256" key="5">
    <source>
        <dbReference type="ARBA" id="ARBA00022741"/>
    </source>
</evidence>
<dbReference type="Pfam" id="PF02518">
    <property type="entry name" value="HATPase_c"/>
    <property type="match status" value="1"/>
</dbReference>
<dbReference type="Pfam" id="PF00989">
    <property type="entry name" value="PAS"/>
    <property type="match status" value="1"/>
</dbReference>
<feature type="coiled-coil region" evidence="10">
    <location>
        <begin position="331"/>
        <end position="358"/>
    </location>
</feature>
<feature type="domain" description="Response regulatory" evidence="12">
    <location>
        <begin position="601"/>
        <end position="717"/>
    </location>
</feature>
<dbReference type="PANTHER" id="PTHR43065">
    <property type="entry name" value="SENSOR HISTIDINE KINASE"/>
    <property type="match status" value="1"/>
</dbReference>
<sequence>MSAKIFMAIQKKMNKLNTSEKDQDNLHRTLKTAEDSLAQQNEALSKLNHFSLELSKLSLEDNLEAFIAKQAKEITGAAVAVFLKYNAVNRTTTVQHIEMEPGLLEKVVGLLGKQIKEIHSVISDEIYRETTTNPFGFRKTLHEASFGVVSRPVGAAIEILLNVDRFIGMAYLIDGKLYGASLLAMRKGQPDPLKNILENFISLATVSLRRKQADENLRQSEVRFRNVIDAAEEYVFEINAHWGFTFLSDRVRDILGYEPQELIGKTPFDVMVSAEEVARVRALFGEYAAHKRPFRRLEHTCLTKDGRVRTLIVTAQPVVDVFGELAGFQGMAEDITERKQAEEENLKYEHRLQQTQKLESLGVLAGGIAHDFNNILAMIFGYIELAVLKSKDDNITTHLKKSLAAMDRARGLTAQLLTFAKGGAPRQEIGPLFPFVQKTAQFALSGANVSCCFEIPQTLWSSNYDQNQIGQVIDNIVINAQQAMPMGGTIEIAAKNVVLGDKEHMTLPKGNYVKLSIKDDGIGISPNVLPKIFDPFFTTKTKGHGLGLATCFSIINRHGGCIDVESEPGIGSTFHVYLPAFVESALSVPEKPKTEHKGSGTVLVMDDEEDVREVISEMLTDFGYTVVCKENGRDAIDYFIKNRNLVGMIFDLTIPGGMGGVKAIAEIRKLDMKVPVFVASGYAKDTVMANPTDYGFTASIYKPFTFDGLAAMLNTYIVMKKSQ</sequence>
<keyword evidence="10" id="KW-0175">Coiled coil</keyword>
<dbReference type="Pfam" id="PF00072">
    <property type="entry name" value="Response_reg"/>
    <property type="match status" value="1"/>
</dbReference>
<keyword evidence="3 9" id="KW-0597">Phosphoprotein</keyword>
<evidence type="ECO:0000256" key="3">
    <source>
        <dbReference type="ARBA" id="ARBA00022553"/>
    </source>
</evidence>
<dbReference type="Proteomes" id="UP000179243">
    <property type="component" value="Unassembled WGS sequence"/>
</dbReference>